<evidence type="ECO:0000313" key="2">
    <source>
        <dbReference type="EMBL" id="MCL9683234.1"/>
    </source>
</evidence>
<proteinExistence type="predicted"/>
<evidence type="ECO:0000256" key="1">
    <source>
        <dbReference type="SAM" id="Coils"/>
    </source>
</evidence>
<comment type="caution">
    <text evidence="2">The sequence shown here is derived from an EMBL/GenBank/DDBJ whole genome shotgun (WGS) entry which is preliminary data.</text>
</comment>
<name>A0A9X2CYX0_9GAMM</name>
<dbReference type="EMBL" id="JAJKBJ010000003">
    <property type="protein sequence ID" value="MCL9683234.1"/>
    <property type="molecule type" value="Genomic_DNA"/>
</dbReference>
<dbReference type="RefSeq" id="WP_250419591.1">
    <property type="nucleotide sequence ID" value="NZ_JAJKBJ010000003.1"/>
</dbReference>
<keyword evidence="1" id="KW-0175">Coiled coil</keyword>
<protein>
    <submittedName>
        <fullName evidence="2">Uncharacterized protein</fullName>
    </submittedName>
</protein>
<dbReference type="AlphaFoldDB" id="A0A9X2CYX0"/>
<accession>A0A9X2CYX0</accession>
<gene>
    <name evidence="2" type="ORF">LOX96_03950</name>
</gene>
<keyword evidence="3" id="KW-1185">Reference proteome</keyword>
<reference evidence="2" key="1">
    <citation type="submission" date="2021-11" db="EMBL/GenBank/DDBJ databases">
        <title>Legionella maioricencis sp. nov., a new species isolated from hot water samples in Mallorca.</title>
        <authorList>
            <person name="Crespi S."/>
            <person name="Drasar V."/>
            <person name="Salva-Serra F."/>
            <person name="Jaen-Luchoro D."/>
            <person name="Pineiro-Iglesias B."/>
            <person name="Aliaga F."/>
            <person name="Fernandez-Juarez V."/>
            <person name="Coll G."/>
            <person name="Moore E.R.B."/>
            <person name="Bennasar-Figueras A."/>
        </authorList>
    </citation>
    <scope>NUCLEOTIDE SEQUENCE</scope>
    <source>
        <strain evidence="2">HCPI-6</strain>
    </source>
</reference>
<sequence>MLSNQETNDLLIDEPPNYDSVSVVDTPELIDQEVNACLQEENEYLIREIELLRQDNKQLKQSQSVLEQQIILIREQLRLTKESKQLSDARAALLQQNNKLLRSKNSALIDWVKQSAADEKQALLYIDVLESCALAIAERTN</sequence>
<organism evidence="2 3">
    <name type="scientific">Legionella maioricensis</name>
    <dbReference type="NCBI Taxonomy" id="2896528"/>
    <lineage>
        <taxon>Bacteria</taxon>
        <taxon>Pseudomonadati</taxon>
        <taxon>Pseudomonadota</taxon>
        <taxon>Gammaproteobacteria</taxon>
        <taxon>Legionellales</taxon>
        <taxon>Legionellaceae</taxon>
        <taxon>Legionella</taxon>
    </lineage>
</organism>
<feature type="coiled-coil region" evidence="1">
    <location>
        <begin position="35"/>
        <end position="69"/>
    </location>
</feature>
<evidence type="ECO:0000313" key="3">
    <source>
        <dbReference type="Proteomes" id="UP001139721"/>
    </source>
</evidence>
<dbReference type="Proteomes" id="UP001139721">
    <property type="component" value="Unassembled WGS sequence"/>
</dbReference>